<organism evidence="2 3">
    <name type="scientific">Akanthomyces lecanii RCEF 1005</name>
    <dbReference type="NCBI Taxonomy" id="1081108"/>
    <lineage>
        <taxon>Eukaryota</taxon>
        <taxon>Fungi</taxon>
        <taxon>Dikarya</taxon>
        <taxon>Ascomycota</taxon>
        <taxon>Pezizomycotina</taxon>
        <taxon>Sordariomycetes</taxon>
        <taxon>Hypocreomycetidae</taxon>
        <taxon>Hypocreales</taxon>
        <taxon>Cordycipitaceae</taxon>
        <taxon>Akanthomyces</taxon>
        <taxon>Cordyceps confragosa</taxon>
    </lineage>
</organism>
<dbReference type="InterPro" id="IPR010730">
    <property type="entry name" value="HET"/>
</dbReference>
<evidence type="ECO:0000313" key="3">
    <source>
        <dbReference type="Proteomes" id="UP000076881"/>
    </source>
</evidence>
<dbReference type="PANTHER" id="PTHR39596">
    <property type="match status" value="1"/>
</dbReference>
<evidence type="ECO:0000313" key="2">
    <source>
        <dbReference type="EMBL" id="OAA78523.1"/>
    </source>
</evidence>
<comment type="caution">
    <text evidence="2">The sequence shown here is derived from an EMBL/GenBank/DDBJ whole genome shotgun (WGS) entry which is preliminary data.</text>
</comment>
<proteinExistence type="predicted"/>
<dbReference type="Pfam" id="PF06985">
    <property type="entry name" value="HET"/>
    <property type="match status" value="1"/>
</dbReference>
<protein>
    <submittedName>
        <fullName evidence="2">Heterokaryon incompatibility</fullName>
    </submittedName>
</protein>
<dbReference type="EMBL" id="AZHF01000003">
    <property type="protein sequence ID" value="OAA78523.1"/>
    <property type="molecule type" value="Genomic_DNA"/>
</dbReference>
<dbReference type="STRING" id="1081108.A0A162K8L7"/>
<reference evidence="2 3" key="1">
    <citation type="journal article" date="2016" name="Genome Biol. Evol.">
        <title>Divergent and convergent evolution of fungal pathogenicity.</title>
        <authorList>
            <person name="Shang Y."/>
            <person name="Xiao G."/>
            <person name="Zheng P."/>
            <person name="Cen K."/>
            <person name="Zhan S."/>
            <person name="Wang C."/>
        </authorList>
    </citation>
    <scope>NUCLEOTIDE SEQUENCE [LARGE SCALE GENOMIC DNA]</scope>
    <source>
        <strain evidence="2 3">RCEF 1005</strain>
    </source>
</reference>
<sequence>MSSREASPSARFQFFANPPWLGFPHDGYDVVPLAQYIDIRPQDTLPNWEEEEEMAPRKLAASIQSLLTFGLLEAVTEQHVPESKLILAEESGRLVMSKDGLLDILLDWVWRVRMSREEDLTPWFDRVIANLSHAHSSMVIYMRSTFQIFSPLGDDAPAMACFIASVGEALATARMCFPEPSQGWSGFSWTVWIPPWRSSLEEQMITEGWCPSVVEYLISSATVSSLEYVRKCGPVKDSKCHDTCSSLVCATYIVDENPVSSLEYVRKCGPVKDSKCHDTCSSLVCATYIVDENTYSQKHASSCNSSGDPPCLYTTPPLGDVLQLLIEREIPVVTFADGLDANPSHIQVHKASNVPYVAISHVWADGLGSTTETGLPTCQLRRLASLVSTIQPGAAIWIDSLCVPKTNRERRTAIELMARTYSQAAAVLVLDDGLQRCPAAAPPGVKVLRVLTSGWMRRLWTLQEATLSRALYLAFSDATLVPLAELIPPGSIILTRSHHANLAQELFRLTKLSAFQEYSIGDVARSLQWRTTNRSSDETLAIASLLGADVSALTGLAQQDRMMRLLQNIGRLPRNILLLDGGKLEFPGFRWAPRSFMTAHGGRSSGPQLSTQTLDAQVTSSGLEARCYVLLFRMKTFERRQAWMLKDRKSGRDYLMVGPLSGPSSYTCDMVLLPETLRGGNTAHCVAGLLDMEAAKKQTRSSFTVHCEYRMRLLMTDVLGKEEAGEVVVGDVSGWATVCVS</sequence>
<dbReference type="PANTHER" id="PTHR39596:SF2">
    <property type="entry name" value="HET DOMAIN PROTEIN (AFU_ORTHOLOGUE AFUA_1G17550)-RELATED"/>
    <property type="match status" value="1"/>
</dbReference>
<dbReference type="Proteomes" id="UP000076881">
    <property type="component" value="Unassembled WGS sequence"/>
</dbReference>
<accession>A0A162K8L7</accession>
<name>A0A162K8L7_CORDF</name>
<gene>
    <name evidence="2" type="ORF">LEL_05346</name>
</gene>
<keyword evidence="3" id="KW-1185">Reference proteome</keyword>
<evidence type="ECO:0000259" key="1">
    <source>
        <dbReference type="Pfam" id="PF06985"/>
    </source>
</evidence>
<dbReference type="OrthoDB" id="2426273at2759"/>
<dbReference type="AlphaFoldDB" id="A0A162K8L7"/>
<feature type="domain" description="Heterokaryon incompatibility" evidence="1">
    <location>
        <begin position="356"/>
        <end position="430"/>
    </location>
</feature>